<proteinExistence type="predicted"/>
<feature type="transmembrane region" description="Helical" evidence="5">
    <location>
        <begin position="165"/>
        <end position="184"/>
    </location>
</feature>
<evidence type="ECO:0000256" key="2">
    <source>
        <dbReference type="ARBA" id="ARBA00022692"/>
    </source>
</evidence>
<comment type="subcellular location">
    <subcellularLocation>
        <location evidence="1">Membrane</location>
        <topology evidence="1">Multi-pass membrane protein</topology>
    </subcellularLocation>
</comment>
<dbReference type="PANTHER" id="PTHR10361:SF28">
    <property type="entry name" value="P3 PROTEIN-RELATED"/>
    <property type="match status" value="1"/>
</dbReference>
<evidence type="ECO:0000256" key="1">
    <source>
        <dbReference type="ARBA" id="ARBA00004141"/>
    </source>
</evidence>
<feature type="transmembrane region" description="Helical" evidence="5">
    <location>
        <begin position="127"/>
        <end position="145"/>
    </location>
</feature>
<dbReference type="InterPro" id="IPR004710">
    <property type="entry name" value="Bilac:Na_transpt"/>
</dbReference>
<dbReference type="InterPro" id="IPR038770">
    <property type="entry name" value="Na+/solute_symporter_sf"/>
</dbReference>
<evidence type="ECO:0000313" key="7">
    <source>
        <dbReference type="Proteomes" id="UP000565468"/>
    </source>
</evidence>
<evidence type="ECO:0000256" key="3">
    <source>
        <dbReference type="ARBA" id="ARBA00022989"/>
    </source>
</evidence>
<gene>
    <name evidence="6" type="ORF">HII30_06750</name>
</gene>
<feature type="transmembrane region" description="Helical" evidence="5">
    <location>
        <begin position="100"/>
        <end position="120"/>
    </location>
</feature>
<dbReference type="Proteomes" id="UP000565468">
    <property type="component" value="Unassembled WGS sequence"/>
</dbReference>
<organism evidence="6 7">
    <name type="scientific">Paenibacillus lemnae</name>
    <dbReference type="NCBI Taxonomy" id="1330551"/>
    <lineage>
        <taxon>Bacteria</taxon>
        <taxon>Bacillati</taxon>
        <taxon>Bacillota</taxon>
        <taxon>Bacilli</taxon>
        <taxon>Bacillales</taxon>
        <taxon>Paenibacillaceae</taxon>
        <taxon>Paenibacillus</taxon>
    </lineage>
</organism>
<sequence>MKSFGLSFAAWFEKYTFILIPGSLVAGWFLSEMISSYAYLIPYMFGYITLVMAMGCGIGHLKAVLKRPLPVVLTLLLAHAAAPLLAYGTGAVIFGPESAYTTGLILFAIIPLGVSSVLWVGSSGGSVPFILSVVVLDTMLSPIIVPLLMNLFSGTSGMEWEMRSLIIDLFTMVVFPTAIGVLLYEVSKGRAKAWSAPAAQPVSKLAFMLVVMLNAAVIAPQAQSIKQDLGIVVPAVILLIILCYGLGYVGSFLDPRRTKELSITLTYASGMRNISLGMVLATAYFPPSVSVPVLLSIMFQQPAATVVHAIINRLKTTSAKDGNHETFS</sequence>
<protein>
    <submittedName>
        <fullName evidence="6">Bile acid:sodium symporter family protein</fullName>
    </submittedName>
</protein>
<feature type="transmembrane region" description="Helical" evidence="5">
    <location>
        <begin position="229"/>
        <end position="253"/>
    </location>
</feature>
<reference evidence="6 7" key="1">
    <citation type="submission" date="2020-04" db="EMBL/GenBank/DDBJ databases">
        <title>Paenibacillus algicola sp. nov., a novel marine bacterium producing alginate lyase.</title>
        <authorList>
            <person name="Huang H."/>
        </authorList>
    </citation>
    <scope>NUCLEOTIDE SEQUENCE [LARGE SCALE GENOMIC DNA]</scope>
    <source>
        <strain evidence="6 7">L7-75</strain>
    </source>
</reference>
<dbReference type="GO" id="GO:0016020">
    <property type="term" value="C:membrane"/>
    <property type="evidence" value="ECO:0007669"/>
    <property type="project" value="UniProtKB-SubCell"/>
</dbReference>
<keyword evidence="7" id="KW-1185">Reference proteome</keyword>
<dbReference type="Pfam" id="PF01758">
    <property type="entry name" value="SBF"/>
    <property type="match status" value="1"/>
</dbReference>
<name>A0A848M6L6_PAELE</name>
<dbReference type="InterPro" id="IPR002657">
    <property type="entry name" value="BilAc:Na_symport/Acr3"/>
</dbReference>
<feature type="transmembrane region" description="Helical" evidence="5">
    <location>
        <begin position="37"/>
        <end position="59"/>
    </location>
</feature>
<comment type="caution">
    <text evidence="6">The sequence shown here is derived from an EMBL/GenBank/DDBJ whole genome shotgun (WGS) entry which is preliminary data.</text>
</comment>
<evidence type="ECO:0000256" key="5">
    <source>
        <dbReference type="SAM" id="Phobius"/>
    </source>
</evidence>
<evidence type="ECO:0000256" key="4">
    <source>
        <dbReference type="ARBA" id="ARBA00023136"/>
    </source>
</evidence>
<feature type="transmembrane region" description="Helical" evidence="5">
    <location>
        <begin position="265"/>
        <end position="285"/>
    </location>
</feature>
<feature type="transmembrane region" description="Helical" evidence="5">
    <location>
        <begin position="12"/>
        <end position="31"/>
    </location>
</feature>
<accession>A0A848M6L6</accession>
<dbReference type="Gene3D" id="1.20.1530.20">
    <property type="match status" value="1"/>
</dbReference>
<feature type="transmembrane region" description="Helical" evidence="5">
    <location>
        <begin position="71"/>
        <end position="94"/>
    </location>
</feature>
<dbReference type="AlphaFoldDB" id="A0A848M6L6"/>
<evidence type="ECO:0000313" key="6">
    <source>
        <dbReference type="EMBL" id="NMO95483.1"/>
    </source>
</evidence>
<keyword evidence="3 5" id="KW-1133">Transmembrane helix</keyword>
<keyword evidence="2 5" id="KW-0812">Transmembrane</keyword>
<dbReference type="EMBL" id="JABBPN010000004">
    <property type="protein sequence ID" value="NMO95483.1"/>
    <property type="molecule type" value="Genomic_DNA"/>
</dbReference>
<feature type="transmembrane region" description="Helical" evidence="5">
    <location>
        <begin position="205"/>
        <end position="223"/>
    </location>
</feature>
<dbReference type="PANTHER" id="PTHR10361">
    <property type="entry name" value="SODIUM-BILE ACID COTRANSPORTER"/>
    <property type="match status" value="1"/>
</dbReference>
<keyword evidence="4 5" id="KW-0472">Membrane</keyword>
<dbReference type="RefSeq" id="WP_169504260.1">
    <property type="nucleotide sequence ID" value="NZ_JABBPN010000004.1"/>
</dbReference>